<dbReference type="AlphaFoldDB" id="A0AAV8T6L8"/>
<comment type="similarity">
    <text evidence="2 9">Belongs to the phytosulfokine family.</text>
</comment>
<feature type="chain" id="PRO_5043089268" description="Phytosulfokine" evidence="9">
    <location>
        <begin position="37"/>
        <end position="99"/>
    </location>
</feature>
<dbReference type="InterPro" id="IPR009438">
    <property type="entry name" value="Phytosulfokine"/>
</dbReference>
<evidence type="ECO:0000256" key="2">
    <source>
        <dbReference type="ARBA" id="ARBA00010781"/>
    </source>
</evidence>
<dbReference type="GO" id="GO:0005576">
    <property type="term" value="C:extracellular region"/>
    <property type="evidence" value="ECO:0007669"/>
    <property type="project" value="UniProtKB-SubCell"/>
</dbReference>
<keyword evidence="6 9" id="KW-0732">Signal</keyword>
<comment type="PTM">
    <text evidence="9">PSK-alpha is produced by endopeptidase digestion. PSK-beta is produced from PSK-alpha by exopeptidase digestion.</text>
</comment>
<keyword evidence="12" id="KW-1185">Reference proteome</keyword>
<name>A0AAV8T6L8_9ROSI</name>
<evidence type="ECO:0000256" key="7">
    <source>
        <dbReference type="ARBA" id="ARBA00022782"/>
    </source>
</evidence>
<accession>A0AAV8T6L8</accession>
<evidence type="ECO:0000256" key="8">
    <source>
        <dbReference type="ARBA" id="ARBA00023030"/>
    </source>
</evidence>
<dbReference type="GO" id="GO:0008283">
    <property type="term" value="P:cell population proliferation"/>
    <property type="evidence" value="ECO:0007669"/>
    <property type="project" value="UniProtKB-UniRule"/>
</dbReference>
<comment type="PTM">
    <text evidence="9">Sulfation is important for activity and for the binding to a putative membrane receptor.</text>
</comment>
<keyword evidence="3 9" id="KW-0217">Developmental protein</keyword>
<evidence type="ECO:0000313" key="11">
    <source>
        <dbReference type="EMBL" id="KAJ8762426.1"/>
    </source>
</evidence>
<keyword evidence="7 9" id="KW-0221">Differentiation</keyword>
<evidence type="ECO:0000256" key="3">
    <source>
        <dbReference type="ARBA" id="ARBA00022473"/>
    </source>
</evidence>
<feature type="region of interest" description="Disordered" evidence="10">
    <location>
        <begin position="39"/>
        <end position="58"/>
    </location>
</feature>
<comment type="subcellular location">
    <subcellularLocation>
        <location evidence="1 9">Secreted</location>
    </subcellularLocation>
</comment>
<dbReference type="Pfam" id="PF06404">
    <property type="entry name" value="PSK"/>
    <property type="match status" value="1"/>
</dbReference>
<protein>
    <recommendedName>
        <fullName evidence="9">Phytosulfokine</fullName>
    </recommendedName>
    <component>
        <recommendedName>
            <fullName evidence="9">Phytosulfokine-alpha</fullName>
            <shortName evidence="9">PSK-alpha</shortName>
            <shortName evidence="9">Phytosulfokine-a</shortName>
        </recommendedName>
    </component>
    <component>
        <recommendedName>
            <fullName evidence="9">Phytosulfokine-beta</fullName>
            <shortName evidence="9">PSK-beta</shortName>
            <shortName evidence="9">Phytosulfokine-b</shortName>
        </recommendedName>
    </component>
</protein>
<dbReference type="GO" id="GO:0030154">
    <property type="term" value="P:cell differentiation"/>
    <property type="evidence" value="ECO:0007669"/>
    <property type="project" value="UniProtKB-UniRule"/>
</dbReference>
<dbReference type="PANTHER" id="PTHR33285:SF55">
    <property type="entry name" value="PHYTOSULFOKINES 3"/>
    <property type="match status" value="1"/>
</dbReference>
<feature type="signal peptide" evidence="9">
    <location>
        <begin position="1"/>
        <end position="36"/>
    </location>
</feature>
<keyword evidence="8 9" id="KW-0339">Growth factor</keyword>
<dbReference type="GO" id="GO:0008083">
    <property type="term" value="F:growth factor activity"/>
    <property type="evidence" value="ECO:0007669"/>
    <property type="project" value="UniProtKB-UniRule"/>
</dbReference>
<evidence type="ECO:0000256" key="4">
    <source>
        <dbReference type="ARBA" id="ARBA00022525"/>
    </source>
</evidence>
<evidence type="ECO:0000256" key="6">
    <source>
        <dbReference type="ARBA" id="ARBA00022729"/>
    </source>
</evidence>
<gene>
    <name evidence="11" type="ORF">K2173_007865</name>
</gene>
<dbReference type="EMBL" id="JAIWQS010000006">
    <property type="protein sequence ID" value="KAJ8762426.1"/>
    <property type="molecule type" value="Genomic_DNA"/>
</dbReference>
<evidence type="ECO:0000256" key="10">
    <source>
        <dbReference type="SAM" id="MobiDB-lite"/>
    </source>
</evidence>
<evidence type="ECO:0000313" key="12">
    <source>
        <dbReference type="Proteomes" id="UP001159364"/>
    </source>
</evidence>
<dbReference type="Proteomes" id="UP001159364">
    <property type="component" value="Linkage Group LG06"/>
</dbReference>
<reference evidence="11 12" key="1">
    <citation type="submission" date="2021-09" db="EMBL/GenBank/DDBJ databases">
        <title>Genomic insights and catalytic innovation underlie evolution of tropane alkaloids biosynthesis.</title>
        <authorList>
            <person name="Wang Y.-J."/>
            <person name="Tian T."/>
            <person name="Huang J.-P."/>
            <person name="Huang S.-X."/>
        </authorList>
    </citation>
    <scope>NUCLEOTIDE SEQUENCE [LARGE SCALE GENOMIC DNA]</scope>
    <source>
        <strain evidence="11">KIB-2018</strain>
        <tissue evidence="11">Leaf</tissue>
    </source>
</reference>
<organism evidence="11 12">
    <name type="scientific">Erythroxylum novogranatense</name>
    <dbReference type="NCBI Taxonomy" id="1862640"/>
    <lineage>
        <taxon>Eukaryota</taxon>
        <taxon>Viridiplantae</taxon>
        <taxon>Streptophyta</taxon>
        <taxon>Embryophyta</taxon>
        <taxon>Tracheophyta</taxon>
        <taxon>Spermatophyta</taxon>
        <taxon>Magnoliopsida</taxon>
        <taxon>eudicotyledons</taxon>
        <taxon>Gunneridae</taxon>
        <taxon>Pentapetalae</taxon>
        <taxon>rosids</taxon>
        <taxon>fabids</taxon>
        <taxon>Malpighiales</taxon>
        <taxon>Erythroxylaceae</taxon>
        <taxon>Erythroxylum</taxon>
    </lineage>
</organism>
<evidence type="ECO:0000256" key="5">
    <source>
        <dbReference type="ARBA" id="ARBA00022641"/>
    </source>
</evidence>
<dbReference type="PANTHER" id="PTHR33285">
    <property type="entry name" value="PHYTOSULFOKINES 3"/>
    <property type="match status" value="1"/>
</dbReference>
<comment type="caution">
    <text evidence="11">The sequence shown here is derived from an EMBL/GenBank/DDBJ whole genome shotgun (WGS) entry which is preliminary data.</text>
</comment>
<keyword evidence="5 9" id="KW-0765">Sulfation</keyword>
<keyword evidence="4 9" id="KW-0964">Secreted</keyword>
<evidence type="ECO:0000256" key="1">
    <source>
        <dbReference type="ARBA" id="ARBA00004613"/>
    </source>
</evidence>
<sequence>MEPRDGLKTHSILLTMSKLTTLFTTALLLSFMLTDAAPSPPPCPNLSDDSAAANPESAALGEEISCEGISEEECLTRRNLMAHTDYVYTCEHNTGSVLP</sequence>
<comment type="function">
    <text evidence="9">Promotes plant cell differentiation, organogenesis and somatic embryogenesis as well as cell proliferation.</text>
</comment>
<evidence type="ECO:0000256" key="9">
    <source>
        <dbReference type="RuleBase" id="RU368031"/>
    </source>
</evidence>
<proteinExistence type="inferred from homology"/>